<feature type="coiled-coil region" evidence="1">
    <location>
        <begin position="169"/>
        <end position="196"/>
    </location>
</feature>
<evidence type="ECO:0000313" key="3">
    <source>
        <dbReference type="EMBL" id="PZO20371.1"/>
    </source>
</evidence>
<dbReference type="SUPFAM" id="SSF52540">
    <property type="entry name" value="P-loop containing nucleoside triphosphate hydrolases"/>
    <property type="match status" value="1"/>
</dbReference>
<dbReference type="InterPro" id="IPR027417">
    <property type="entry name" value="P-loop_NTPase"/>
</dbReference>
<dbReference type="Gene3D" id="3.40.50.300">
    <property type="entry name" value="P-loop containing nucleotide triphosphate hydrolases"/>
    <property type="match status" value="1"/>
</dbReference>
<protein>
    <submittedName>
        <fullName evidence="3">Uncharacterized protein</fullName>
    </submittedName>
</protein>
<proteinExistence type="predicted"/>
<keyword evidence="1" id="KW-0175">Coiled coil</keyword>
<dbReference type="Proteomes" id="UP000249354">
    <property type="component" value="Unassembled WGS sequence"/>
</dbReference>
<organism evidence="3 4">
    <name type="scientific">Leptolyngbya foveolarum</name>
    <dbReference type="NCBI Taxonomy" id="47253"/>
    <lineage>
        <taxon>Bacteria</taxon>
        <taxon>Bacillati</taxon>
        <taxon>Cyanobacteriota</taxon>
        <taxon>Cyanophyceae</taxon>
        <taxon>Leptolyngbyales</taxon>
        <taxon>Leptolyngbyaceae</taxon>
        <taxon>Leptolyngbya group</taxon>
        <taxon>Leptolyngbya</taxon>
    </lineage>
</organism>
<evidence type="ECO:0000256" key="2">
    <source>
        <dbReference type="SAM" id="SignalP"/>
    </source>
</evidence>
<accession>A0A2W4W7J4</accession>
<feature type="coiled-coil region" evidence="1">
    <location>
        <begin position="56"/>
        <end position="83"/>
    </location>
</feature>
<sequence>MAASALSALLAFMPNPLLSQIGLAGSMGLGGYAVATAKADPRRQKQARGMSTDRQVRSLKQELADVQTRIRTLSRDKKQLAIELSQVQTARAGLIAKVKALELAVGDKAATPAIDICEYTKQLQSLKSAIADKDAQLSELSTALAAANDGMAERIAKVKADTLLTGSARLELEGEVEQLTEDKQKLSAAYKSLNTALENAGLKYDAELSDLGGIKEASDEQALAAIHHWKKQAAVLTARIAELEAEAKKPGRFGGLGAADVMGNRLIDFLADNGVLMSAVETDPNPDKGLLVTLKPTSHTSSIEVKNLMPRCESSLSLHSLPTVSLDNGNYHYRLAVDPLKNTPQTAKLESNLKQLENAVDMANHLRIVGSTGSGKSTALDNLIWLGRCLWPDSRMELFDPKYPASEWSSLEPNYKGPTETIEGIESLSETMENMRLEAVSIVETGGKFPDFSPLIFAIDEAKEAYREAKKVDRREGRNSKMAVTFSDNLASTLSLGRAYKVKGYFLSQSLLCSKVGLNNDDFDNATSIFLNGMIDKAIIDELKDIFLKDELAAITKELERRRAQGQAYIALVADTDTRLLFLCEMPRPGFYHDRYESENGVAVSGSETPFHTVTRSDVKTREPLQDNSAEPMRNIHAEEPVTPVHTDDLVAITLPRAKCPSCSEGSTKLNSQKVQKNGKRRFICQNAGCDKKTFSALPE</sequence>
<keyword evidence="2" id="KW-0732">Signal</keyword>
<reference evidence="3 4" key="2">
    <citation type="submission" date="2018-06" db="EMBL/GenBank/DDBJ databases">
        <title>Metagenomic assembly of (sub)arctic Cyanobacteria and their associated microbiome from non-axenic cultures.</title>
        <authorList>
            <person name="Baurain D."/>
        </authorList>
    </citation>
    <scope>NUCLEOTIDE SEQUENCE [LARGE SCALE GENOMIC DNA]</scope>
    <source>
        <strain evidence="3">ULC129bin1</strain>
    </source>
</reference>
<evidence type="ECO:0000256" key="1">
    <source>
        <dbReference type="SAM" id="Coils"/>
    </source>
</evidence>
<reference evidence="4" key="1">
    <citation type="submission" date="2018-04" db="EMBL/GenBank/DDBJ databases">
        <authorList>
            <person name="Cornet L."/>
        </authorList>
    </citation>
    <scope>NUCLEOTIDE SEQUENCE [LARGE SCALE GENOMIC DNA]</scope>
</reference>
<comment type="caution">
    <text evidence="3">The sequence shown here is derived from an EMBL/GenBank/DDBJ whole genome shotgun (WGS) entry which is preliminary data.</text>
</comment>
<name>A0A2W4W7J4_9CYAN</name>
<dbReference type="AlphaFoldDB" id="A0A2W4W7J4"/>
<dbReference type="EMBL" id="QBMC01000030">
    <property type="protein sequence ID" value="PZO20371.1"/>
    <property type="molecule type" value="Genomic_DNA"/>
</dbReference>
<evidence type="ECO:0000313" key="4">
    <source>
        <dbReference type="Proteomes" id="UP000249354"/>
    </source>
</evidence>
<feature type="signal peptide" evidence="2">
    <location>
        <begin position="1"/>
        <end position="19"/>
    </location>
</feature>
<gene>
    <name evidence="3" type="ORF">DCF25_06585</name>
</gene>
<feature type="chain" id="PRO_5015913337" evidence="2">
    <location>
        <begin position="20"/>
        <end position="700"/>
    </location>
</feature>